<comment type="similarity">
    <text evidence="4">Belongs to the GtfB family.</text>
</comment>
<proteinExistence type="inferred from homology"/>
<evidence type="ECO:0000313" key="6">
    <source>
        <dbReference type="Proteomes" id="UP000000543"/>
    </source>
</evidence>
<dbReference type="HOGENOM" id="CLU_050378_0_0_9"/>
<comment type="subcellular location">
    <subcellularLocation>
        <location evidence="4">Cell membrane</location>
        <topology evidence="4">Peripheral membrane protein</topology>
    </subcellularLocation>
</comment>
<gene>
    <name evidence="4" type="primary">gtfB</name>
    <name evidence="5" type="ordered locus">SH0333</name>
</gene>
<evidence type="ECO:0000256" key="2">
    <source>
        <dbReference type="ARBA" id="ARBA00022475"/>
    </source>
</evidence>
<comment type="pathway">
    <text evidence="1 4">Protein modification; protein glycosylation.</text>
</comment>
<dbReference type="CAZy" id="GT8">
    <property type="family name" value="Glycosyltransferase Family 8"/>
</dbReference>
<name>Q4L9N3_STAHJ</name>
<comment type="function">
    <text evidence="4">Required for polymorphic O-glycosylation of the serine-rich repeat protein in this bacteria. A stabilizing protein that is part of the accessory SecA2/SecY2 system specifically required to export serine-rich repeat cell wall proteins usually encoded upstream in the same operon. The GtfA-GtfB complex adds GlcNAc from UDP-GlcNAc to the substrate protein, attaching the first sugar residue. Stabilizes the glycosylation activity of GtfA. Has no N-acetylglucosaminyl transferase activity on its own.</text>
</comment>
<reference evidence="5 6" key="1">
    <citation type="journal article" date="2005" name="J. Bacteriol.">
        <title>Whole-genome sequencing of Staphylococcus haemolyticus uncovers the extreme plasticity of its genome and the evolution of human-colonizing staphylococcal species.</title>
        <authorList>
            <person name="Takeuchi F."/>
            <person name="Watanabe S."/>
            <person name="Baba T."/>
            <person name="Yuzawa H."/>
            <person name="Ito T."/>
            <person name="Morimoto Y."/>
            <person name="Kuroda M."/>
            <person name="Cui L."/>
            <person name="Takahashi M."/>
            <person name="Ankai A."/>
            <person name="Baba S."/>
            <person name="Fukui S."/>
            <person name="Lee J.C."/>
            <person name="Hiramatsu K."/>
        </authorList>
    </citation>
    <scope>NUCLEOTIDE SEQUENCE [LARGE SCALE GENOMIC DNA]</scope>
    <source>
        <strain evidence="5 6">JCSC1435</strain>
    </source>
</reference>
<protein>
    <recommendedName>
        <fullName evidence="4">UDP-N-acetylglucosamine--peptide N-acetylglucosaminyltransferase stabilizing protein GtfB</fullName>
    </recommendedName>
    <alternativeName>
        <fullName evidence="4">Glycosyltransferase stabilizing protein GtfB</fullName>
    </alternativeName>
</protein>
<dbReference type="NCBIfam" id="TIGR02919">
    <property type="entry name" value="accessory Sec system glycosylation chaperone GtfB"/>
    <property type="match status" value="1"/>
</dbReference>
<accession>Q4L9N3</accession>
<dbReference type="EMBL" id="AP006716">
    <property type="protein sequence ID" value="BAE03642.1"/>
    <property type="molecule type" value="Genomic_DNA"/>
</dbReference>
<dbReference type="eggNOG" id="COG0438">
    <property type="taxonomic scope" value="Bacteria"/>
</dbReference>
<evidence type="ECO:0000256" key="1">
    <source>
        <dbReference type="ARBA" id="ARBA00004922"/>
    </source>
</evidence>
<evidence type="ECO:0000256" key="3">
    <source>
        <dbReference type="ARBA" id="ARBA00023136"/>
    </source>
</evidence>
<evidence type="ECO:0000256" key="4">
    <source>
        <dbReference type="HAMAP-Rule" id="MF_01473"/>
    </source>
</evidence>
<dbReference type="GO" id="GO:0017122">
    <property type="term" value="C:protein N-acetylglucosaminyltransferase complex"/>
    <property type="evidence" value="ECO:0007669"/>
    <property type="project" value="UniProtKB-UniRule"/>
</dbReference>
<dbReference type="AlphaFoldDB" id="Q4L9N3"/>
<keyword evidence="2 4" id="KW-1003">Cell membrane</keyword>
<dbReference type="GO" id="GO:0005886">
    <property type="term" value="C:plasma membrane"/>
    <property type="evidence" value="ECO:0007669"/>
    <property type="project" value="UniProtKB-SubCell"/>
</dbReference>
<dbReference type="UniPathway" id="UPA00378"/>
<comment type="subunit">
    <text evidence="4">Forms a heterotetramer with 2 subunits each of GtfA and GtfB. Part of the accessory SecA2/SecY2 protein translocation apparatus.</text>
</comment>
<dbReference type="HAMAP" id="MF_01473">
    <property type="entry name" value="GtfB"/>
    <property type="match status" value="1"/>
</dbReference>
<dbReference type="Proteomes" id="UP000000543">
    <property type="component" value="Chromosome"/>
</dbReference>
<dbReference type="GO" id="GO:0031647">
    <property type="term" value="P:regulation of protein stability"/>
    <property type="evidence" value="ECO:0007669"/>
    <property type="project" value="UniProtKB-UniRule"/>
</dbReference>
<dbReference type="KEGG" id="sha:SH0333"/>
<organism evidence="5 6">
    <name type="scientific">Staphylococcus haemolyticus (strain JCSC1435)</name>
    <dbReference type="NCBI Taxonomy" id="279808"/>
    <lineage>
        <taxon>Bacteria</taxon>
        <taxon>Bacillati</taxon>
        <taxon>Bacillota</taxon>
        <taxon>Bacilli</taxon>
        <taxon>Bacillales</taxon>
        <taxon>Staphylococcaceae</taxon>
        <taxon>Staphylococcus</taxon>
    </lineage>
</organism>
<dbReference type="InterPro" id="IPR014268">
    <property type="entry name" value="GtfB"/>
</dbReference>
<keyword evidence="3 4" id="KW-0472">Membrane</keyword>
<sequence>MMRCYMINLFEIFDEASQKLQQSLQFAGFKHETIVMDDDGFLPDNVMTPYQFFANYKRNDDDKPAFFNEVQVPPLWEIKGNYNHAEIIDNGNVRGRIFYREYFKNRIVSFVEWFDTKDRLRSVDFYNKDGFKFAETVYDLNKKPILKTYVDRQGKEVLYENFVTKDIILDWQGQSHFFASKQDFISFYLDQIDVDTSTVFINSLATPFFVLYQSNHMLNAVLFWQEQSHSNVPGNMKLLLDKETLNSKVIIPDSAEFEAITSNVEAQYRPFISQLGYLYDYQKPNNYNKQVLNLTNSDDLPNLEEIIRQCEDYEFHIGAITEMSAKLMSLGKYDNVKLYPTITQAKIDQLFQTCDVYLDINKGGEIVNAIERAMLHNQLILAYDETAHRRSFIAKKNITKQDEPQQLIDILNEIANEPSVFKERVIAQQEQNNRIEETTFKNVITNALNH</sequence>
<evidence type="ECO:0000313" key="5">
    <source>
        <dbReference type="EMBL" id="BAE03642.1"/>
    </source>
</evidence>